<evidence type="ECO:0000256" key="7">
    <source>
        <dbReference type="ARBA" id="ARBA00023136"/>
    </source>
</evidence>
<evidence type="ECO:0000313" key="11">
    <source>
        <dbReference type="Proteomes" id="UP000183063"/>
    </source>
</evidence>
<reference evidence="11" key="3">
    <citation type="submission" date="2016-10" db="EMBL/GenBank/DDBJ databases">
        <authorList>
            <person name="Wibberg D."/>
        </authorList>
    </citation>
    <scope>NUCLEOTIDE SEQUENCE [LARGE SCALE GENOMIC DNA]</scope>
</reference>
<keyword evidence="7 8" id="KW-0472">Membrane</keyword>
<keyword evidence="5 8" id="KW-0812">Transmembrane</keyword>
<dbReference type="EMBL" id="FNXB01000017">
    <property type="protein sequence ID" value="SEH99141.1"/>
    <property type="molecule type" value="Genomic_DNA"/>
</dbReference>
<dbReference type="STRING" id="501024.RTCCBAU85039_3549"/>
<dbReference type="Proteomes" id="UP000198939">
    <property type="component" value="Unassembled WGS sequence"/>
</dbReference>
<evidence type="ECO:0000313" key="12">
    <source>
        <dbReference type="Proteomes" id="UP000198939"/>
    </source>
</evidence>
<accession>A0A1H8PTM0</accession>
<keyword evidence="6 8" id="KW-1133">Transmembrane helix</keyword>
<evidence type="ECO:0000313" key="9">
    <source>
        <dbReference type="EMBL" id="SEH99141.1"/>
    </source>
</evidence>
<dbReference type="RefSeq" id="WP_072377228.1">
    <property type="nucleotide sequence ID" value="NZ_FNXB01000017.1"/>
</dbReference>
<evidence type="ECO:0000256" key="6">
    <source>
        <dbReference type="ARBA" id="ARBA00022989"/>
    </source>
</evidence>
<keyword evidence="4" id="KW-1003">Cell membrane</keyword>
<feature type="transmembrane region" description="Helical" evidence="8">
    <location>
        <begin position="6"/>
        <end position="26"/>
    </location>
</feature>
<evidence type="ECO:0000256" key="5">
    <source>
        <dbReference type="ARBA" id="ARBA00022692"/>
    </source>
</evidence>
<dbReference type="InterPro" id="IPR007208">
    <property type="entry name" value="MrpF/PhaF-like"/>
</dbReference>
<dbReference type="Pfam" id="PF04066">
    <property type="entry name" value="MrpF_PhaF"/>
    <property type="match status" value="1"/>
</dbReference>
<keyword evidence="3" id="KW-0813">Transport</keyword>
<keyword evidence="12" id="KW-1185">Reference proteome</keyword>
<protein>
    <submittedName>
        <fullName evidence="10">Multicomponent Na+:H+ antiporter subunit F</fullName>
    </submittedName>
    <submittedName>
        <fullName evidence="9">Multiple resistance and pH homeostasis protein F</fullName>
    </submittedName>
</protein>
<dbReference type="EMBL" id="FOCV01000017">
    <property type="protein sequence ID" value="SEO45372.1"/>
    <property type="molecule type" value="Genomic_DNA"/>
</dbReference>
<evidence type="ECO:0000256" key="1">
    <source>
        <dbReference type="ARBA" id="ARBA00004651"/>
    </source>
</evidence>
<evidence type="ECO:0000256" key="2">
    <source>
        <dbReference type="ARBA" id="ARBA00009212"/>
    </source>
</evidence>
<proteinExistence type="inferred from homology"/>
<dbReference type="Proteomes" id="UP000183063">
    <property type="component" value="Unassembled WGS sequence"/>
</dbReference>
<evidence type="ECO:0000256" key="4">
    <source>
        <dbReference type="ARBA" id="ARBA00022475"/>
    </source>
</evidence>
<comment type="similarity">
    <text evidence="2">Belongs to the CPA3 antiporters (TC 2.A.63) subunit F family.</text>
</comment>
<feature type="transmembrane region" description="Helical" evidence="8">
    <location>
        <begin position="33"/>
        <end position="52"/>
    </location>
</feature>
<feature type="transmembrane region" description="Helical" evidence="8">
    <location>
        <begin position="58"/>
        <end position="82"/>
    </location>
</feature>
<reference evidence="10 12" key="1">
    <citation type="submission" date="2016-10" db="EMBL/GenBank/DDBJ databases">
        <authorList>
            <person name="Varghese N."/>
            <person name="Submissions S."/>
        </authorList>
    </citation>
    <scope>NUCLEOTIDE SEQUENCE [LARGE SCALE GENOMIC DNA]</scope>
    <source>
        <strain evidence="10 12">CGMCC 1.7071</strain>
    </source>
</reference>
<name>A0A1H8PTM0_9HYPH</name>
<organism evidence="9 11">
    <name type="scientific">Rhizobium tibeticum</name>
    <dbReference type="NCBI Taxonomy" id="501024"/>
    <lineage>
        <taxon>Bacteria</taxon>
        <taxon>Pseudomonadati</taxon>
        <taxon>Pseudomonadota</taxon>
        <taxon>Alphaproteobacteria</taxon>
        <taxon>Hyphomicrobiales</taxon>
        <taxon>Rhizobiaceae</taxon>
        <taxon>Rhizobium/Agrobacterium group</taxon>
        <taxon>Rhizobium</taxon>
    </lineage>
</organism>
<evidence type="ECO:0000256" key="3">
    <source>
        <dbReference type="ARBA" id="ARBA00022448"/>
    </source>
</evidence>
<sequence>MADIILQVSVVLIFFSIVFGVLRLIIGRTAIDRVVAIDMLTVVTIALIALYAHISGRFVYIDVALVYGLLSFLAVLAIARFLEKGL</sequence>
<dbReference type="PANTHER" id="PTHR34702:SF1">
    <property type="entry name" value="NA(+)_H(+) ANTIPORTER SUBUNIT F"/>
    <property type="match status" value="1"/>
</dbReference>
<evidence type="ECO:0000256" key="8">
    <source>
        <dbReference type="SAM" id="Phobius"/>
    </source>
</evidence>
<dbReference type="OrthoDB" id="9800226at2"/>
<comment type="subcellular location">
    <subcellularLocation>
        <location evidence="1">Cell membrane</location>
        <topology evidence="1">Multi-pass membrane protein</topology>
    </subcellularLocation>
</comment>
<dbReference type="GO" id="GO:0015385">
    <property type="term" value="F:sodium:proton antiporter activity"/>
    <property type="evidence" value="ECO:0007669"/>
    <property type="project" value="TreeGrafter"/>
</dbReference>
<evidence type="ECO:0000313" key="10">
    <source>
        <dbReference type="EMBL" id="SEO45372.1"/>
    </source>
</evidence>
<dbReference type="PANTHER" id="PTHR34702">
    <property type="entry name" value="NA(+)/H(+) ANTIPORTER SUBUNIT F1"/>
    <property type="match status" value="1"/>
</dbReference>
<dbReference type="AlphaFoldDB" id="A0A1H8PTM0"/>
<dbReference type="GO" id="GO:0005886">
    <property type="term" value="C:plasma membrane"/>
    <property type="evidence" value="ECO:0007669"/>
    <property type="project" value="UniProtKB-SubCell"/>
</dbReference>
<reference evidence="9" key="2">
    <citation type="submission" date="2016-10" db="EMBL/GenBank/DDBJ databases">
        <authorList>
            <person name="de Groot N.N."/>
        </authorList>
    </citation>
    <scope>NUCLEOTIDE SEQUENCE [LARGE SCALE GENOMIC DNA]</scope>
    <source>
        <strain evidence="9">CCBAU85039</strain>
    </source>
</reference>
<gene>
    <name evidence="9" type="primary">mrpF_2</name>
    <name evidence="9" type="ORF">RTCCBAU85039_3549</name>
    <name evidence="10" type="ORF">SAMN05216228_1017110</name>
</gene>